<dbReference type="InterPro" id="IPR001898">
    <property type="entry name" value="SLC13A/DASS"/>
</dbReference>
<feature type="transmembrane region" description="Helical" evidence="5">
    <location>
        <begin position="205"/>
        <end position="231"/>
    </location>
</feature>
<dbReference type="OrthoDB" id="9766267at2"/>
<evidence type="ECO:0000256" key="3">
    <source>
        <dbReference type="ARBA" id="ARBA00022989"/>
    </source>
</evidence>
<dbReference type="Pfam" id="PF00939">
    <property type="entry name" value="Na_sulph_symp"/>
    <property type="match status" value="1"/>
</dbReference>
<feature type="transmembrane region" description="Helical" evidence="5">
    <location>
        <begin position="338"/>
        <end position="358"/>
    </location>
</feature>
<keyword evidence="3 5" id="KW-1133">Transmembrane helix</keyword>
<gene>
    <name evidence="6" type="ORF">SAMN05216258_11327</name>
</gene>
<sequence length="527" mass="54831">MPARPELSHQGQVHEQRPWQAWGTWILRALGLVAAGAVYWGLGGSEGLSPDARIVAAVAALMAVWWMTEAVPLAATALIPIVLFPALTGQTVRETTSAYANPIVFLFLGGFLIAIAMEKWNLHRRMALKTIARVGVQPRRIVLGIMISSAFLSMWVSNTATALMMLPIGMSILALFTSGGDRAAARQADPTGGEPITQAVDDPNVAAFGVCLMLGIAWSASIGGVGTLLGSPPNAIVAGYAADTLGAPISFFQWMMVGLPLASVFVLLAWWLMTRLVYRFDLPEIPGGRRMIEREIEALGPMSQGEKMVLGVFAAAAFLWIVPGLVSNIGAVARAAPWLGSFDDTVIAILAGLVLFILPGQGRGRMVLTWHDAEDGLPWGVLLLFGGGLALASAVGASGLDDWFGAQVEGLGALPSILLVAAVVAIILFLTEVTSNTATAATFVPILGGVATGIGVDEMMLVVPAALAATCAFMLPVGTPPNAIVFGSGAVTIGQMARGGALLNVMGVGLITLVIYLLGGLAFGIAF</sequence>
<reference evidence="6 7" key="1">
    <citation type="submission" date="2016-10" db="EMBL/GenBank/DDBJ databases">
        <authorList>
            <person name="de Groot N.N."/>
        </authorList>
    </citation>
    <scope>NUCLEOTIDE SEQUENCE [LARGE SCALE GENOMIC DNA]</scope>
    <source>
        <strain evidence="6 7">CGMCC 1.11030</strain>
    </source>
</reference>
<feature type="transmembrane region" description="Helical" evidence="5">
    <location>
        <begin position="25"/>
        <end position="42"/>
    </location>
</feature>
<feature type="transmembrane region" description="Helical" evidence="5">
    <location>
        <begin position="501"/>
        <end position="526"/>
    </location>
</feature>
<protein>
    <submittedName>
        <fullName evidence="6">Solute carrier family 13 (Sodium-dependent dicarboxylate transporter), member 2/3/5</fullName>
    </submittedName>
</protein>
<feature type="transmembrane region" description="Helical" evidence="5">
    <location>
        <begin position="308"/>
        <end position="326"/>
    </location>
</feature>
<proteinExistence type="predicted"/>
<evidence type="ECO:0000256" key="4">
    <source>
        <dbReference type="ARBA" id="ARBA00023136"/>
    </source>
</evidence>
<dbReference type="NCBIfam" id="TIGR00785">
    <property type="entry name" value="dass"/>
    <property type="match status" value="1"/>
</dbReference>
<dbReference type="Proteomes" id="UP000199377">
    <property type="component" value="Unassembled WGS sequence"/>
</dbReference>
<evidence type="ECO:0000256" key="2">
    <source>
        <dbReference type="ARBA" id="ARBA00022692"/>
    </source>
</evidence>
<name>A0A1I3NCY2_9RHOB</name>
<evidence type="ECO:0000256" key="5">
    <source>
        <dbReference type="SAM" id="Phobius"/>
    </source>
</evidence>
<feature type="transmembrane region" description="Helical" evidence="5">
    <location>
        <begin position="251"/>
        <end position="272"/>
    </location>
</feature>
<dbReference type="STRING" id="1114924.SAMN05216258_11327"/>
<comment type="subcellular location">
    <subcellularLocation>
        <location evidence="1">Membrane</location>
        <topology evidence="1">Multi-pass membrane protein</topology>
    </subcellularLocation>
</comment>
<evidence type="ECO:0000256" key="1">
    <source>
        <dbReference type="ARBA" id="ARBA00004141"/>
    </source>
</evidence>
<dbReference type="AlphaFoldDB" id="A0A1I3NCY2"/>
<feature type="transmembrane region" description="Helical" evidence="5">
    <location>
        <begin position="379"/>
        <end position="400"/>
    </location>
</feature>
<evidence type="ECO:0000313" key="6">
    <source>
        <dbReference type="EMBL" id="SFJ06780.1"/>
    </source>
</evidence>
<dbReference type="GO" id="GO:0005886">
    <property type="term" value="C:plasma membrane"/>
    <property type="evidence" value="ECO:0007669"/>
    <property type="project" value="TreeGrafter"/>
</dbReference>
<dbReference type="RefSeq" id="WP_092864794.1">
    <property type="nucleotide sequence ID" value="NZ_FOQH01000013.1"/>
</dbReference>
<dbReference type="CDD" id="cd01115">
    <property type="entry name" value="SLC13_permease"/>
    <property type="match status" value="1"/>
</dbReference>
<accession>A0A1I3NCY2</accession>
<feature type="transmembrane region" description="Helical" evidence="5">
    <location>
        <begin position="99"/>
        <end position="117"/>
    </location>
</feature>
<keyword evidence="7" id="KW-1185">Reference proteome</keyword>
<feature type="transmembrane region" description="Helical" evidence="5">
    <location>
        <begin position="438"/>
        <end position="456"/>
    </location>
</feature>
<dbReference type="GO" id="GO:0008514">
    <property type="term" value="F:organic anion transmembrane transporter activity"/>
    <property type="evidence" value="ECO:0007669"/>
    <property type="project" value="UniProtKB-ARBA"/>
</dbReference>
<dbReference type="PANTHER" id="PTHR10283">
    <property type="entry name" value="SOLUTE CARRIER FAMILY 13 MEMBER"/>
    <property type="match status" value="1"/>
</dbReference>
<feature type="transmembrane region" description="Helical" evidence="5">
    <location>
        <begin position="162"/>
        <end position="184"/>
    </location>
</feature>
<evidence type="ECO:0000313" key="7">
    <source>
        <dbReference type="Proteomes" id="UP000199377"/>
    </source>
</evidence>
<organism evidence="6 7">
    <name type="scientific">Albimonas pacifica</name>
    <dbReference type="NCBI Taxonomy" id="1114924"/>
    <lineage>
        <taxon>Bacteria</taxon>
        <taxon>Pseudomonadati</taxon>
        <taxon>Pseudomonadota</taxon>
        <taxon>Alphaproteobacteria</taxon>
        <taxon>Rhodobacterales</taxon>
        <taxon>Paracoccaceae</taxon>
        <taxon>Albimonas</taxon>
    </lineage>
</organism>
<keyword evidence="2 5" id="KW-0812">Transmembrane</keyword>
<dbReference type="PANTHER" id="PTHR10283:SF82">
    <property type="entry name" value="SOLUTE CARRIER FAMILY 13 MEMBER 2"/>
    <property type="match status" value="1"/>
</dbReference>
<feature type="transmembrane region" description="Helical" evidence="5">
    <location>
        <begin position="412"/>
        <end position="431"/>
    </location>
</feature>
<dbReference type="GO" id="GO:1905039">
    <property type="term" value="P:carboxylic acid transmembrane transport"/>
    <property type="evidence" value="ECO:0007669"/>
    <property type="project" value="UniProtKB-ARBA"/>
</dbReference>
<feature type="transmembrane region" description="Helical" evidence="5">
    <location>
        <begin position="462"/>
        <end position="489"/>
    </location>
</feature>
<feature type="transmembrane region" description="Helical" evidence="5">
    <location>
        <begin position="54"/>
        <end position="87"/>
    </location>
</feature>
<dbReference type="EMBL" id="FOQH01000013">
    <property type="protein sequence ID" value="SFJ06780.1"/>
    <property type="molecule type" value="Genomic_DNA"/>
</dbReference>
<keyword evidence="4 5" id="KW-0472">Membrane</keyword>